<sequence length="71" mass="8321">MGLALELEFEGRRLFEWKQFGISHMDLSHGPYNGFWIHYFSPSRSLQIGDEQEGHPLIFEEIWTISDALPL</sequence>
<evidence type="ECO:0000313" key="1">
    <source>
        <dbReference type="EMBL" id="PON31615.1"/>
    </source>
</evidence>
<gene>
    <name evidence="1" type="ORF">PanWU01x14_368540</name>
</gene>
<name>A0A2P5A502_PARAD</name>
<protein>
    <submittedName>
        <fullName evidence="1">Uncharacterized protein</fullName>
    </submittedName>
</protein>
<proteinExistence type="predicted"/>
<reference evidence="2" key="1">
    <citation type="submission" date="2016-06" db="EMBL/GenBank/DDBJ databases">
        <title>Parallel loss of symbiosis genes in relatives of nitrogen-fixing non-legume Parasponia.</title>
        <authorList>
            <person name="Van Velzen R."/>
            <person name="Holmer R."/>
            <person name="Bu F."/>
            <person name="Rutten L."/>
            <person name="Van Zeijl A."/>
            <person name="Liu W."/>
            <person name="Santuari L."/>
            <person name="Cao Q."/>
            <person name="Sharma T."/>
            <person name="Shen D."/>
            <person name="Roswanjaya Y."/>
            <person name="Wardhani T."/>
            <person name="Kalhor M.S."/>
            <person name="Jansen J."/>
            <person name="Van den Hoogen J."/>
            <person name="Gungor B."/>
            <person name="Hartog M."/>
            <person name="Hontelez J."/>
            <person name="Verver J."/>
            <person name="Yang W.-C."/>
            <person name="Schijlen E."/>
            <person name="Repin R."/>
            <person name="Schilthuizen M."/>
            <person name="Schranz E."/>
            <person name="Heidstra R."/>
            <person name="Miyata K."/>
            <person name="Fedorova E."/>
            <person name="Kohlen W."/>
            <person name="Bisseling T."/>
            <person name="Smit S."/>
            <person name="Geurts R."/>
        </authorList>
    </citation>
    <scope>NUCLEOTIDE SEQUENCE [LARGE SCALE GENOMIC DNA]</scope>
    <source>
        <strain evidence="2">cv. WU1-14</strain>
    </source>
</reference>
<evidence type="ECO:0000313" key="2">
    <source>
        <dbReference type="Proteomes" id="UP000237105"/>
    </source>
</evidence>
<comment type="caution">
    <text evidence="1">The sequence shown here is derived from an EMBL/GenBank/DDBJ whole genome shotgun (WGS) entry which is preliminary data.</text>
</comment>
<dbReference type="Proteomes" id="UP000237105">
    <property type="component" value="Unassembled WGS sequence"/>
</dbReference>
<dbReference type="AlphaFoldDB" id="A0A2P5A502"/>
<organism evidence="1 2">
    <name type="scientific">Parasponia andersonii</name>
    <name type="common">Sponia andersonii</name>
    <dbReference type="NCBI Taxonomy" id="3476"/>
    <lineage>
        <taxon>Eukaryota</taxon>
        <taxon>Viridiplantae</taxon>
        <taxon>Streptophyta</taxon>
        <taxon>Embryophyta</taxon>
        <taxon>Tracheophyta</taxon>
        <taxon>Spermatophyta</taxon>
        <taxon>Magnoliopsida</taxon>
        <taxon>eudicotyledons</taxon>
        <taxon>Gunneridae</taxon>
        <taxon>Pentapetalae</taxon>
        <taxon>rosids</taxon>
        <taxon>fabids</taxon>
        <taxon>Rosales</taxon>
        <taxon>Cannabaceae</taxon>
        <taxon>Parasponia</taxon>
    </lineage>
</organism>
<dbReference type="EMBL" id="JXTB01000976">
    <property type="protein sequence ID" value="PON31615.1"/>
    <property type="molecule type" value="Genomic_DNA"/>
</dbReference>
<accession>A0A2P5A502</accession>
<keyword evidence="2" id="KW-1185">Reference proteome</keyword>